<feature type="transmembrane region" description="Helical" evidence="1">
    <location>
        <begin position="104"/>
        <end position="124"/>
    </location>
</feature>
<evidence type="ECO:0008006" key="4">
    <source>
        <dbReference type="Google" id="ProtNLM"/>
    </source>
</evidence>
<keyword evidence="1" id="KW-1133">Transmembrane helix</keyword>
<keyword evidence="1" id="KW-0812">Transmembrane</keyword>
<protein>
    <recommendedName>
        <fullName evidence="4">ABC-transporter type IV</fullName>
    </recommendedName>
</protein>
<organism evidence="2 3">
    <name type="scientific">Youxingia wuxianensis</name>
    <dbReference type="NCBI Taxonomy" id="2763678"/>
    <lineage>
        <taxon>Bacteria</taxon>
        <taxon>Bacillati</taxon>
        <taxon>Bacillota</taxon>
        <taxon>Clostridia</taxon>
        <taxon>Eubacteriales</taxon>
        <taxon>Oscillospiraceae</taxon>
        <taxon>Youxingia</taxon>
    </lineage>
</organism>
<keyword evidence="3" id="KW-1185">Reference proteome</keyword>
<gene>
    <name evidence="2" type="ORF">H8705_00925</name>
</gene>
<sequence length="132" mass="15284">MPVEKIKEYATVYTIGSVGYSMIEILWRGFTHWTMALTGGVCFLFIHIANFRLTGVNIWKKCLAGSTIITLIEFVVGCIVNRLLHMNVWDYSKQFLNIMGQVCPLYSILWFFLCIPTFGLSRFIKQKMFPKN</sequence>
<evidence type="ECO:0000313" key="2">
    <source>
        <dbReference type="EMBL" id="MBC8584146.1"/>
    </source>
</evidence>
<keyword evidence="1" id="KW-0472">Membrane</keyword>
<evidence type="ECO:0000313" key="3">
    <source>
        <dbReference type="Proteomes" id="UP000623678"/>
    </source>
</evidence>
<dbReference type="EMBL" id="JACRTD010000001">
    <property type="protein sequence ID" value="MBC8584146.1"/>
    <property type="molecule type" value="Genomic_DNA"/>
</dbReference>
<reference evidence="2" key="1">
    <citation type="submission" date="2020-08" db="EMBL/GenBank/DDBJ databases">
        <title>Genome public.</title>
        <authorList>
            <person name="Liu C."/>
            <person name="Sun Q."/>
        </authorList>
    </citation>
    <scope>NUCLEOTIDE SEQUENCE</scope>
    <source>
        <strain evidence="2">NSJ-64</strain>
    </source>
</reference>
<proteinExistence type="predicted"/>
<comment type="caution">
    <text evidence="2">The sequence shown here is derived from an EMBL/GenBank/DDBJ whole genome shotgun (WGS) entry which is preliminary data.</text>
</comment>
<dbReference type="Proteomes" id="UP000623678">
    <property type="component" value="Unassembled WGS sequence"/>
</dbReference>
<evidence type="ECO:0000256" key="1">
    <source>
        <dbReference type="SAM" id="Phobius"/>
    </source>
</evidence>
<accession>A0A926IGE0</accession>
<feature type="transmembrane region" description="Helical" evidence="1">
    <location>
        <begin position="30"/>
        <end position="51"/>
    </location>
</feature>
<name>A0A926IGE0_9FIRM</name>
<dbReference type="InterPro" id="IPR010540">
    <property type="entry name" value="CmpB_TMEM229"/>
</dbReference>
<feature type="transmembrane region" description="Helical" evidence="1">
    <location>
        <begin position="63"/>
        <end position="84"/>
    </location>
</feature>
<dbReference type="AlphaFoldDB" id="A0A926IGE0"/>
<dbReference type="Pfam" id="PF06541">
    <property type="entry name" value="ABC_trans_CmpB"/>
    <property type="match status" value="1"/>
</dbReference>